<dbReference type="Proteomes" id="UP000199031">
    <property type="component" value="Unassembled WGS sequence"/>
</dbReference>
<protein>
    <submittedName>
        <fullName evidence="2">Acyl-CoA thioester hydrolase</fullName>
    </submittedName>
</protein>
<dbReference type="CDD" id="cd00586">
    <property type="entry name" value="4HBT"/>
    <property type="match status" value="1"/>
</dbReference>
<dbReference type="EMBL" id="FOXQ01000006">
    <property type="protein sequence ID" value="SFQ20831.1"/>
    <property type="molecule type" value="Genomic_DNA"/>
</dbReference>
<evidence type="ECO:0000313" key="2">
    <source>
        <dbReference type="EMBL" id="SFQ20831.1"/>
    </source>
</evidence>
<keyword evidence="2" id="KW-0378">Hydrolase</keyword>
<dbReference type="Gene3D" id="3.10.129.10">
    <property type="entry name" value="Hotdog Thioesterase"/>
    <property type="match status" value="1"/>
</dbReference>
<dbReference type="GO" id="GO:0016790">
    <property type="term" value="F:thiolester hydrolase activity"/>
    <property type="evidence" value="ECO:0007669"/>
    <property type="project" value="InterPro"/>
</dbReference>
<dbReference type="GO" id="GO:0006633">
    <property type="term" value="P:fatty acid biosynthetic process"/>
    <property type="evidence" value="ECO:0007669"/>
    <property type="project" value="InterPro"/>
</dbReference>
<dbReference type="AlphaFoldDB" id="A0A1I5WMN2"/>
<dbReference type="STRING" id="1465490.SAMN05444277_106280"/>
<gene>
    <name evidence="2" type="ORF">SAMN05444277_106280</name>
</gene>
<name>A0A1I5WMN2_9BACT</name>
<evidence type="ECO:0000259" key="1">
    <source>
        <dbReference type="Pfam" id="PF01643"/>
    </source>
</evidence>
<keyword evidence="3" id="KW-1185">Reference proteome</keyword>
<feature type="domain" description="Acyl-ACP thioesterase N-terminal hotdog" evidence="1">
    <location>
        <begin position="2"/>
        <end position="119"/>
    </location>
</feature>
<proteinExistence type="predicted"/>
<organism evidence="2 3">
    <name type="scientific">Parafilimonas terrae</name>
    <dbReference type="NCBI Taxonomy" id="1465490"/>
    <lineage>
        <taxon>Bacteria</taxon>
        <taxon>Pseudomonadati</taxon>
        <taxon>Bacteroidota</taxon>
        <taxon>Chitinophagia</taxon>
        <taxon>Chitinophagales</taxon>
        <taxon>Chitinophagaceae</taxon>
        <taxon>Parafilimonas</taxon>
    </lineage>
</organism>
<evidence type="ECO:0000313" key="3">
    <source>
        <dbReference type="Proteomes" id="UP000199031"/>
    </source>
</evidence>
<accession>A0A1I5WMN2</accession>
<reference evidence="2 3" key="1">
    <citation type="submission" date="2016-10" db="EMBL/GenBank/DDBJ databases">
        <authorList>
            <person name="de Groot N.N."/>
        </authorList>
    </citation>
    <scope>NUCLEOTIDE SEQUENCE [LARGE SCALE GENOMIC DNA]</scope>
    <source>
        <strain evidence="2 3">DSM 28286</strain>
    </source>
</reference>
<sequence>MQVQQPHIDAMNHVNNVVYIQWMQDIASMHWHAIATPELKNKLVWMIRKHEVNYHNQAFLNDNLLITTWTGEYTNVTWKRHYEITRPADNKKIISAVSLWIPVDVETQKPQRIDEAMVRLFMQ</sequence>
<dbReference type="SUPFAM" id="SSF54637">
    <property type="entry name" value="Thioesterase/thiol ester dehydrase-isomerase"/>
    <property type="match status" value="1"/>
</dbReference>
<dbReference type="InterPro" id="IPR002864">
    <property type="entry name" value="Acyl-ACP_thioesterase_NHD"/>
</dbReference>
<dbReference type="Pfam" id="PF01643">
    <property type="entry name" value="Acyl-ACP_TE"/>
    <property type="match status" value="1"/>
</dbReference>
<dbReference type="InterPro" id="IPR029069">
    <property type="entry name" value="HotDog_dom_sf"/>
</dbReference>